<accession>A0AAQ4EGW8</accession>
<feature type="compositionally biased region" description="Basic and acidic residues" evidence="1">
    <location>
        <begin position="355"/>
        <end position="370"/>
    </location>
</feature>
<feature type="compositionally biased region" description="Basic and acidic residues" evidence="1">
    <location>
        <begin position="302"/>
        <end position="325"/>
    </location>
</feature>
<reference evidence="2 3" key="1">
    <citation type="journal article" date="2023" name="Arcadia Sci">
        <title>De novo assembly of a long-read Amblyomma americanum tick genome.</title>
        <authorList>
            <person name="Chou S."/>
            <person name="Poskanzer K.E."/>
            <person name="Rollins M."/>
            <person name="Thuy-Boun P.S."/>
        </authorList>
    </citation>
    <scope>NUCLEOTIDE SEQUENCE [LARGE SCALE GENOMIC DNA]</scope>
    <source>
        <strain evidence="2">F_SG_1</strain>
        <tissue evidence="2">Salivary glands</tissue>
    </source>
</reference>
<feature type="region of interest" description="Disordered" evidence="1">
    <location>
        <begin position="116"/>
        <end position="206"/>
    </location>
</feature>
<evidence type="ECO:0000313" key="2">
    <source>
        <dbReference type="EMBL" id="KAK8773908.1"/>
    </source>
</evidence>
<evidence type="ECO:0000313" key="3">
    <source>
        <dbReference type="Proteomes" id="UP001321473"/>
    </source>
</evidence>
<feature type="compositionally biased region" description="Polar residues" evidence="1">
    <location>
        <begin position="126"/>
        <end position="141"/>
    </location>
</feature>
<dbReference type="Proteomes" id="UP001321473">
    <property type="component" value="Unassembled WGS sequence"/>
</dbReference>
<comment type="caution">
    <text evidence="2">The sequence shown here is derived from an EMBL/GenBank/DDBJ whole genome shotgun (WGS) entry which is preliminary data.</text>
</comment>
<sequence length="644" mass="69082">MSVSVLCAPKTGSTMEYLMPSEIARLVLGYLKSTGCHSTWETFLRESPDLKEYAEYARRGREYPTTIGGKNLMQLLDAGFQITQTHGTSSSSGELVPSLQNLSALLRDVLSHMQSAPLDGNRRNSDILSSLPPQTASSPASRNDVHSGASSLPQQPYPGDTQLPEPLRLTTSGGFPPAHHSSSPQQQRLHPHPNGDTLNYHVHTHLPPLPLLPPSIASVLKQKTPSKQLPGGLARFEPPEKDVGVSTLSCHPDPIKTSTLGCCYTRPHDHLAAYEERLLAYMNTFPRAPLYPPRNPFISDEEPVRDSGIDLRKRPETRSDDHPSDTRQPSPASSEAPGTAEKQPSGWQSEPGSDLAHRPESREGHYRESQHSSSAANVSMVTAELESEGFEVLEAAAETQTEVSEEIDVDGSSRGPSPLSSEPGAAGAGSACATSVACTAATSSTPAASCVSFTAASAASSSPMLATVMQQTPNPPVSKSPTMFETPENVGVPPLPSRFPDPDSPRAILAQERSLLPSLTTPVKEIRFDPDRFYSPRRKSLIPRRRLLAGISPSCKQIGDSGSATSSSEESREVSALLDELVHNYPFVTKLVENINQAVVGPDGTCSDGAVSRLEAIPEEAAVDTREMLTSQVISMILGFKCVP</sequence>
<dbReference type="AlphaFoldDB" id="A0AAQ4EGW8"/>
<gene>
    <name evidence="2" type="ORF">V5799_011554</name>
</gene>
<evidence type="ECO:0000256" key="1">
    <source>
        <dbReference type="SAM" id="MobiDB-lite"/>
    </source>
</evidence>
<proteinExistence type="predicted"/>
<dbReference type="EMBL" id="JARKHS020016081">
    <property type="protein sequence ID" value="KAK8773908.1"/>
    <property type="molecule type" value="Genomic_DNA"/>
</dbReference>
<protein>
    <submittedName>
        <fullName evidence="2">Uncharacterized protein</fullName>
    </submittedName>
</protein>
<feature type="region of interest" description="Disordered" evidence="1">
    <location>
        <begin position="292"/>
        <end position="378"/>
    </location>
</feature>
<feature type="region of interest" description="Disordered" evidence="1">
    <location>
        <begin position="397"/>
        <end position="436"/>
    </location>
</feature>
<dbReference type="PROSITE" id="PS50896">
    <property type="entry name" value="LISH"/>
    <property type="match status" value="1"/>
</dbReference>
<feature type="non-terminal residue" evidence="2">
    <location>
        <position position="644"/>
    </location>
</feature>
<organism evidence="2 3">
    <name type="scientific">Amblyomma americanum</name>
    <name type="common">Lone star tick</name>
    <dbReference type="NCBI Taxonomy" id="6943"/>
    <lineage>
        <taxon>Eukaryota</taxon>
        <taxon>Metazoa</taxon>
        <taxon>Ecdysozoa</taxon>
        <taxon>Arthropoda</taxon>
        <taxon>Chelicerata</taxon>
        <taxon>Arachnida</taxon>
        <taxon>Acari</taxon>
        <taxon>Parasitiformes</taxon>
        <taxon>Ixodida</taxon>
        <taxon>Ixodoidea</taxon>
        <taxon>Ixodidae</taxon>
        <taxon>Amblyomminae</taxon>
        <taxon>Amblyomma</taxon>
    </lineage>
</organism>
<keyword evidence="3" id="KW-1185">Reference proteome</keyword>
<feature type="compositionally biased region" description="Low complexity" evidence="1">
    <location>
        <begin position="415"/>
        <end position="436"/>
    </location>
</feature>
<name>A0AAQ4EGW8_AMBAM</name>
<dbReference type="InterPro" id="IPR006594">
    <property type="entry name" value="LisH"/>
</dbReference>